<dbReference type="Gene3D" id="3.10.490.10">
    <property type="entry name" value="Gamma-glutamyl cyclotransferase-like"/>
    <property type="match status" value="1"/>
</dbReference>
<dbReference type="InterPro" id="IPR013024">
    <property type="entry name" value="GGCT-like"/>
</dbReference>
<accession>A0ABZ2EQL3</accession>
<feature type="domain" description="Gamma-glutamylcyclotransferase AIG2-like" evidence="1">
    <location>
        <begin position="6"/>
        <end position="137"/>
    </location>
</feature>
<name>A0ABZ2EQL3_9FIRM</name>
<dbReference type="EMBL" id="CP117523">
    <property type="protein sequence ID" value="WWD82157.1"/>
    <property type="molecule type" value="Genomic_DNA"/>
</dbReference>
<evidence type="ECO:0000259" key="1">
    <source>
        <dbReference type="Pfam" id="PF06094"/>
    </source>
</evidence>
<evidence type="ECO:0000313" key="2">
    <source>
        <dbReference type="EMBL" id="WWD82157.1"/>
    </source>
</evidence>
<evidence type="ECO:0000313" key="3">
    <source>
        <dbReference type="Proteomes" id="UP001348492"/>
    </source>
</evidence>
<sequence>MKNTNFFVYGSLREGFFNYEKYLQGKVYDLKPGKIENMSLYHMPYKGYPAIIHGNNAVVGEIVTINEDVYEETMKAMDKMEGFLGYENPENEYHKVLLEVENIHTKEKEKCFVYFYNKDKDDLFNKEALYIKSGNWKEYMLYQNL</sequence>
<dbReference type="RefSeq" id="WP_027626984.1">
    <property type="nucleotide sequence ID" value="NZ_CP117523.1"/>
</dbReference>
<dbReference type="InterPro" id="IPR036568">
    <property type="entry name" value="GGCT-like_sf"/>
</dbReference>
<dbReference type="SUPFAM" id="SSF110857">
    <property type="entry name" value="Gamma-glutamyl cyclotransferase-like"/>
    <property type="match status" value="1"/>
</dbReference>
<reference evidence="2 3" key="1">
    <citation type="journal article" date="2023" name="PLoS ONE">
        <title>Genome-based metabolic and phylogenomic analysis of three Terrisporobacter species.</title>
        <authorList>
            <person name="Boer T."/>
            <person name="Bengelsdorf F.R."/>
            <person name="Bomeke M."/>
            <person name="Daniel R."/>
            <person name="Poehlein A."/>
        </authorList>
    </citation>
    <scope>NUCLEOTIDE SEQUENCE [LARGE SCALE GENOMIC DNA]</scope>
    <source>
        <strain evidence="2 3">DSM 1288</strain>
    </source>
</reference>
<dbReference type="InterPro" id="IPR009288">
    <property type="entry name" value="AIG2-like_dom"/>
</dbReference>
<dbReference type="Pfam" id="PF06094">
    <property type="entry name" value="GGACT"/>
    <property type="match status" value="1"/>
</dbReference>
<protein>
    <recommendedName>
        <fullName evidence="1">Gamma-glutamylcyclotransferase AIG2-like domain-containing protein</fullName>
    </recommendedName>
</protein>
<dbReference type="CDD" id="cd06661">
    <property type="entry name" value="GGCT_like"/>
    <property type="match status" value="1"/>
</dbReference>
<proteinExistence type="predicted"/>
<keyword evidence="3" id="KW-1185">Reference proteome</keyword>
<organism evidence="2 3">
    <name type="scientific">Terrisporobacter glycolicus ATCC 14880 = DSM 1288</name>
    <dbReference type="NCBI Taxonomy" id="1121315"/>
    <lineage>
        <taxon>Bacteria</taxon>
        <taxon>Bacillati</taxon>
        <taxon>Bacillota</taxon>
        <taxon>Clostridia</taxon>
        <taxon>Peptostreptococcales</taxon>
        <taxon>Peptostreptococcaceae</taxon>
        <taxon>Terrisporobacter</taxon>
    </lineage>
</organism>
<gene>
    <name evidence="2" type="ORF">TEGL_05320</name>
</gene>
<dbReference type="Proteomes" id="UP001348492">
    <property type="component" value="Chromosome"/>
</dbReference>